<dbReference type="PROSITE" id="PS51257">
    <property type="entry name" value="PROKAR_LIPOPROTEIN"/>
    <property type="match status" value="1"/>
</dbReference>
<dbReference type="PROSITE" id="PS50005">
    <property type="entry name" value="TPR"/>
    <property type="match status" value="1"/>
</dbReference>
<evidence type="ECO:0000256" key="2">
    <source>
        <dbReference type="SAM" id="SignalP"/>
    </source>
</evidence>
<evidence type="ECO:0000313" key="4">
    <source>
        <dbReference type="Proteomes" id="UP000324376"/>
    </source>
</evidence>
<proteinExistence type="predicted"/>
<dbReference type="Gene3D" id="1.25.40.10">
    <property type="entry name" value="Tetratricopeptide repeat domain"/>
    <property type="match status" value="3"/>
</dbReference>
<dbReference type="AlphaFoldDB" id="A0A5S5C0F9"/>
<dbReference type="Proteomes" id="UP000324376">
    <property type="component" value="Unassembled WGS sequence"/>
</dbReference>
<feature type="repeat" description="TPR" evidence="1">
    <location>
        <begin position="213"/>
        <end position="246"/>
    </location>
</feature>
<dbReference type="SMART" id="SM00028">
    <property type="entry name" value="TPR"/>
    <property type="match status" value="2"/>
</dbReference>
<gene>
    <name evidence="3" type="ORF">BD809_10615</name>
</gene>
<reference evidence="3 4" key="1">
    <citation type="submission" date="2019-07" db="EMBL/GenBank/DDBJ databases">
        <title>Genomic Encyclopedia of Archaeal and Bacterial Type Strains, Phase II (KMG-II): from individual species to whole genera.</title>
        <authorList>
            <person name="Goeker M."/>
        </authorList>
    </citation>
    <scope>NUCLEOTIDE SEQUENCE [LARGE SCALE GENOMIC DNA]</scope>
    <source>
        <strain evidence="3 4">DSM 17527</strain>
    </source>
</reference>
<keyword evidence="1" id="KW-0802">TPR repeat</keyword>
<organism evidence="3 4">
    <name type="scientific">Aquimarina intermedia</name>
    <dbReference type="NCBI Taxonomy" id="350814"/>
    <lineage>
        <taxon>Bacteria</taxon>
        <taxon>Pseudomonadati</taxon>
        <taxon>Bacteroidota</taxon>
        <taxon>Flavobacteriia</taxon>
        <taxon>Flavobacteriales</taxon>
        <taxon>Flavobacteriaceae</taxon>
        <taxon>Aquimarina</taxon>
    </lineage>
</organism>
<accession>A0A5S5C0F9</accession>
<dbReference type="RefSeq" id="WP_148782804.1">
    <property type="nucleotide sequence ID" value="NZ_VNHU01000006.1"/>
</dbReference>
<keyword evidence="2" id="KW-0732">Signal</keyword>
<feature type="chain" id="PRO_5024426037" description="Tetratricopeptide repeat protein" evidence="2">
    <location>
        <begin position="21"/>
        <end position="430"/>
    </location>
</feature>
<name>A0A5S5C0F9_9FLAO</name>
<evidence type="ECO:0008006" key="5">
    <source>
        <dbReference type="Google" id="ProtNLM"/>
    </source>
</evidence>
<comment type="caution">
    <text evidence="3">The sequence shown here is derived from an EMBL/GenBank/DDBJ whole genome shotgun (WGS) entry which is preliminary data.</text>
</comment>
<evidence type="ECO:0000256" key="1">
    <source>
        <dbReference type="PROSITE-ProRule" id="PRU00339"/>
    </source>
</evidence>
<dbReference type="InterPro" id="IPR019734">
    <property type="entry name" value="TPR_rpt"/>
</dbReference>
<dbReference type="SUPFAM" id="SSF48452">
    <property type="entry name" value="TPR-like"/>
    <property type="match status" value="1"/>
</dbReference>
<feature type="signal peptide" evidence="2">
    <location>
        <begin position="1"/>
        <end position="20"/>
    </location>
</feature>
<protein>
    <recommendedName>
        <fullName evidence="5">Tetratricopeptide repeat protein</fullName>
    </recommendedName>
</protein>
<dbReference type="EMBL" id="VNHU01000006">
    <property type="protein sequence ID" value="TYP72767.1"/>
    <property type="molecule type" value="Genomic_DNA"/>
</dbReference>
<keyword evidence="4" id="KW-1185">Reference proteome</keyword>
<evidence type="ECO:0000313" key="3">
    <source>
        <dbReference type="EMBL" id="TYP72767.1"/>
    </source>
</evidence>
<dbReference type="OrthoDB" id="1399920at2"/>
<sequence>MNLKTLTSLLALGISFIACTTSEPKLTDPNDYAMYLQSNDTSALKNAQIRLNFWNGKLDADTTRIMAIHPVSTAYSQLFQITGDIKYLKNSEKILRKGVTIAAIKKEEYLLALARNYISQHRFLEAESRAIEALSLDQNKKETQMVLFDVAMELGNYLEAEQYLHQFVDQKDFNFLIRLAKWNDYKGNLDATIKYMEKAKVIAIQSKDDELMLWTYTNLADYYGHAGNLKASYAHYLKALAIDPSNAYAKKGIAWIVYSHEHNTQEAGRIIASVMQTHQSPDYHLFKAELAEFENKAITKEKEIQAFLKVVKEDSYGDMYNIPVALLIAEEHSKFDEALALAQKEVANRPTPQTYDLLAYIYHLKGEHKKALTIVEDHIADKTFEPEAQFHIAEVYKSNKLEYKMLPIKESLLESTYELGPVLTKRIQQL</sequence>
<dbReference type="InterPro" id="IPR011990">
    <property type="entry name" value="TPR-like_helical_dom_sf"/>
</dbReference>